<dbReference type="Pfam" id="PF02574">
    <property type="entry name" value="S-methyl_trans"/>
    <property type="match status" value="1"/>
</dbReference>
<feature type="domain" description="Hcy-binding" evidence="7">
    <location>
        <begin position="1"/>
        <end position="198"/>
    </location>
</feature>
<dbReference type="GO" id="GO:0046872">
    <property type="term" value="F:metal ion binding"/>
    <property type="evidence" value="ECO:0007669"/>
    <property type="project" value="UniProtKB-KW"/>
</dbReference>
<dbReference type="OMA" id="IRTWVEL"/>
<evidence type="ECO:0000313" key="8">
    <source>
        <dbReference type="Proteomes" id="UP000189703"/>
    </source>
</evidence>
<evidence type="ECO:0000256" key="3">
    <source>
        <dbReference type="ARBA" id="ARBA00022723"/>
    </source>
</evidence>
<keyword evidence="8" id="KW-1185">Reference proteome</keyword>
<dbReference type="Gene3D" id="3.20.20.330">
    <property type="entry name" value="Homocysteine-binding-like domain"/>
    <property type="match status" value="1"/>
</dbReference>
<organism evidence="8 9">
    <name type="scientific">Nelumbo nucifera</name>
    <name type="common">Sacred lotus</name>
    <dbReference type="NCBI Taxonomy" id="4432"/>
    <lineage>
        <taxon>Eukaryota</taxon>
        <taxon>Viridiplantae</taxon>
        <taxon>Streptophyta</taxon>
        <taxon>Embryophyta</taxon>
        <taxon>Tracheophyta</taxon>
        <taxon>Spermatophyta</taxon>
        <taxon>Magnoliopsida</taxon>
        <taxon>Proteales</taxon>
        <taxon>Nelumbonaceae</taxon>
        <taxon>Nelumbo</taxon>
    </lineage>
</organism>
<feature type="binding site" evidence="5">
    <location>
        <position position="184"/>
    </location>
    <ligand>
        <name>Zn(2+)</name>
        <dbReference type="ChEBI" id="CHEBI:29105"/>
    </ligand>
</feature>
<evidence type="ECO:0000256" key="6">
    <source>
        <dbReference type="SAM" id="SignalP"/>
    </source>
</evidence>
<feature type="signal peptide" evidence="6">
    <location>
        <begin position="1"/>
        <end position="23"/>
    </location>
</feature>
<evidence type="ECO:0000313" key="9">
    <source>
        <dbReference type="RefSeq" id="XP_019053225.1"/>
    </source>
</evidence>
<dbReference type="InterPro" id="IPR036589">
    <property type="entry name" value="HCY_dom_sf"/>
</dbReference>
<dbReference type="InParanoid" id="A0A1U8Q593"/>
<keyword evidence="2 5" id="KW-0808">Transferase</keyword>
<keyword evidence="1 5" id="KW-0489">Methyltransferase</keyword>
<accession>A0A1U8Q593</accession>
<dbReference type="GO" id="GO:0032259">
    <property type="term" value="P:methylation"/>
    <property type="evidence" value="ECO:0007669"/>
    <property type="project" value="UniProtKB-KW"/>
</dbReference>
<reference evidence="9" key="1">
    <citation type="submission" date="2025-08" db="UniProtKB">
        <authorList>
            <consortium name="RefSeq"/>
        </authorList>
    </citation>
    <scope>IDENTIFICATION</scope>
</reference>
<keyword evidence="3 5" id="KW-0479">Metal-binding</keyword>
<comment type="cofactor">
    <cofactor evidence="5">
        <name>Zn(2+)</name>
        <dbReference type="ChEBI" id="CHEBI:29105"/>
    </cofactor>
</comment>
<dbReference type="GO" id="GO:0008898">
    <property type="term" value="F:S-adenosylmethionine-homocysteine S-methyltransferase activity"/>
    <property type="evidence" value="ECO:0000318"/>
    <property type="project" value="GO_Central"/>
</dbReference>
<dbReference type="GeneID" id="104596905"/>
<dbReference type="AlphaFoldDB" id="A0A1U8Q593"/>
<evidence type="ECO:0000259" key="7">
    <source>
        <dbReference type="PROSITE" id="PS50970"/>
    </source>
</evidence>
<dbReference type="InterPro" id="IPR051486">
    <property type="entry name" value="Hcy_S-methyltransferase"/>
</dbReference>
<dbReference type="PANTHER" id="PTHR46015:SF1">
    <property type="entry name" value="HOMOCYSTEINE S-METHYLTRANSFERASE-LIKE ISOFORM 1"/>
    <property type="match status" value="1"/>
</dbReference>
<keyword evidence="6" id="KW-0732">Signal</keyword>
<dbReference type="STRING" id="4432.A0A1U8Q593"/>
<evidence type="ECO:0000256" key="1">
    <source>
        <dbReference type="ARBA" id="ARBA00022603"/>
    </source>
</evidence>
<dbReference type="PROSITE" id="PS50970">
    <property type="entry name" value="HCY"/>
    <property type="match status" value="1"/>
</dbReference>
<dbReference type="InterPro" id="IPR003726">
    <property type="entry name" value="HCY_dom"/>
</dbReference>
<feature type="binding site" evidence="5">
    <location>
        <position position="111"/>
    </location>
    <ligand>
        <name>Zn(2+)</name>
        <dbReference type="ChEBI" id="CHEBI:29105"/>
    </ligand>
</feature>
<proteinExistence type="predicted"/>
<dbReference type="Proteomes" id="UP000189703">
    <property type="component" value="Unplaced"/>
</dbReference>
<feature type="chain" id="PRO_5010589212" evidence="6">
    <location>
        <begin position="24"/>
        <end position="208"/>
    </location>
</feature>
<evidence type="ECO:0000256" key="2">
    <source>
        <dbReference type="ARBA" id="ARBA00022679"/>
    </source>
</evidence>
<dbReference type="eggNOG" id="KOG1579">
    <property type="taxonomic scope" value="Eukaryota"/>
</dbReference>
<evidence type="ECO:0000256" key="4">
    <source>
        <dbReference type="ARBA" id="ARBA00022833"/>
    </source>
</evidence>
<dbReference type="OrthoDB" id="261426at2759"/>
<dbReference type="KEGG" id="nnu:104596905"/>
<dbReference type="RefSeq" id="XP_019053225.1">
    <property type="nucleotide sequence ID" value="XM_019197680.1"/>
</dbReference>
<evidence type="ECO:0000256" key="5">
    <source>
        <dbReference type="PROSITE-ProRule" id="PRU00333"/>
    </source>
</evidence>
<sequence length="208" mass="22955">MGKKKAFFLLLLGLLLNRDYGDAVTLATLKDFHRRRVQVLAESGADLIAFETISNKLEAYAELLEGDGIKIPTWFSFNYKDSVNIVGGDSFLECASVADSCNKIVAVGINCTPPRFILDIVLLVHKLTPRVTSKPILIYPNIGETYDPDRKEWVVKSTGVSDKDFISYVSKWCEAKASLIGGCCRTTPNTIRAISRALSKYSSVLPSL</sequence>
<dbReference type="SUPFAM" id="SSF82282">
    <property type="entry name" value="Homocysteine S-methyltransferase"/>
    <property type="match status" value="1"/>
</dbReference>
<dbReference type="GO" id="GO:0009086">
    <property type="term" value="P:methionine biosynthetic process"/>
    <property type="evidence" value="ECO:0000318"/>
    <property type="project" value="GO_Central"/>
</dbReference>
<dbReference type="GO" id="GO:0033528">
    <property type="term" value="P:S-methylmethionine cycle"/>
    <property type="evidence" value="ECO:0000318"/>
    <property type="project" value="GO_Central"/>
</dbReference>
<keyword evidence="4 5" id="KW-0862">Zinc</keyword>
<feature type="binding site" evidence="5">
    <location>
        <position position="183"/>
    </location>
    <ligand>
        <name>Zn(2+)</name>
        <dbReference type="ChEBI" id="CHEBI:29105"/>
    </ligand>
</feature>
<protein>
    <submittedName>
        <fullName evidence="9">Homocysteine S-methyltransferase 2-like</fullName>
    </submittedName>
</protein>
<gene>
    <name evidence="9" type="primary">LOC104596905</name>
</gene>
<name>A0A1U8Q593_NELNU</name>
<dbReference type="PANTHER" id="PTHR46015">
    <property type="entry name" value="ZGC:172121"/>
    <property type="match status" value="1"/>
</dbReference>